<dbReference type="InterPro" id="IPR016071">
    <property type="entry name" value="Staphylococal_nuclease_OB-fold"/>
</dbReference>
<evidence type="ECO:0000313" key="7">
    <source>
        <dbReference type="Proteomes" id="UP001225906"/>
    </source>
</evidence>
<dbReference type="PANTHER" id="PTHR12302:SF3">
    <property type="entry name" value="SERINE_THREONINE-PROTEIN KINASE 31"/>
    <property type="match status" value="1"/>
</dbReference>
<evidence type="ECO:0000256" key="1">
    <source>
        <dbReference type="ARBA" id="ARBA00022722"/>
    </source>
</evidence>
<dbReference type="Proteomes" id="UP001225906">
    <property type="component" value="Unassembled WGS sequence"/>
</dbReference>
<organism evidence="6 7">
    <name type="scientific">Methylophilus aquaticus</name>
    <dbReference type="NCBI Taxonomy" id="1971610"/>
    <lineage>
        <taxon>Bacteria</taxon>
        <taxon>Pseudomonadati</taxon>
        <taxon>Pseudomonadota</taxon>
        <taxon>Betaproteobacteria</taxon>
        <taxon>Nitrosomonadales</taxon>
        <taxon>Methylophilaceae</taxon>
        <taxon>Methylophilus</taxon>
    </lineage>
</organism>
<keyword evidence="7" id="KW-1185">Reference proteome</keyword>
<keyword evidence="2" id="KW-0255">Endonuclease</keyword>
<protein>
    <submittedName>
        <fullName evidence="6">Thermonuclease family protein</fullName>
    </submittedName>
</protein>
<sequence length="157" mass="17988">MQLAWLLALAPVFATTVSAATLEKVLDGDTVIIREGTQHYHLRLLDIDAPELHQSYGKQSQRSLRTFCQKARIVVEADGTDRYGRTLGNLYCDGQNSSTHQITQGMAWFNSKFSQNNALADLQVQVQQSRIGLWQQENPVQPWVWRKLYGAHYRRQE</sequence>
<dbReference type="PANTHER" id="PTHR12302">
    <property type="entry name" value="EBNA2 BINDING PROTEIN P100"/>
    <property type="match status" value="1"/>
</dbReference>
<evidence type="ECO:0000313" key="6">
    <source>
        <dbReference type="EMBL" id="MDP8568020.1"/>
    </source>
</evidence>
<accession>A0ABT9JTX1</accession>
<dbReference type="SMART" id="SM00318">
    <property type="entry name" value="SNc"/>
    <property type="match status" value="1"/>
</dbReference>
<dbReference type="EMBL" id="JAVCAP010000019">
    <property type="protein sequence ID" value="MDP8568020.1"/>
    <property type="molecule type" value="Genomic_DNA"/>
</dbReference>
<feature type="signal peptide" evidence="4">
    <location>
        <begin position="1"/>
        <end position="19"/>
    </location>
</feature>
<reference evidence="7" key="1">
    <citation type="journal article" date="2019" name="Int. J. Syst. Evol. Microbiol.">
        <title>The Global Catalogue of Microorganisms (GCM) 10K type strain sequencing project: providing services to taxonomists for standard genome sequencing and annotation.</title>
        <authorList>
            <consortium name="The Broad Institute Genomics Platform"/>
            <consortium name="The Broad Institute Genome Sequencing Center for Infectious Disease"/>
            <person name="Wu L."/>
            <person name="Ma J."/>
        </authorList>
    </citation>
    <scope>NUCLEOTIDE SEQUENCE [LARGE SCALE GENOMIC DNA]</scope>
    <source>
        <strain evidence="7">VKM B-3159</strain>
    </source>
</reference>
<keyword evidence="3" id="KW-0378">Hydrolase</keyword>
<evidence type="ECO:0000256" key="4">
    <source>
        <dbReference type="SAM" id="SignalP"/>
    </source>
</evidence>
<dbReference type="InterPro" id="IPR035437">
    <property type="entry name" value="SNase_OB-fold_sf"/>
</dbReference>
<proteinExistence type="predicted"/>
<feature type="domain" description="TNase-like" evidence="5">
    <location>
        <begin position="16"/>
        <end position="136"/>
    </location>
</feature>
<keyword evidence="4" id="KW-0732">Signal</keyword>
<comment type="caution">
    <text evidence="6">The sequence shown here is derived from an EMBL/GenBank/DDBJ whole genome shotgun (WGS) entry which is preliminary data.</text>
</comment>
<evidence type="ECO:0000259" key="5">
    <source>
        <dbReference type="PROSITE" id="PS50830"/>
    </source>
</evidence>
<evidence type="ECO:0000256" key="3">
    <source>
        <dbReference type="ARBA" id="ARBA00022801"/>
    </source>
</evidence>
<dbReference type="InterPro" id="IPR002071">
    <property type="entry name" value="Thermonucl_AS"/>
</dbReference>
<dbReference type="RefSeq" id="WP_306389743.1">
    <property type="nucleotide sequence ID" value="NZ_JAVCAP010000019.1"/>
</dbReference>
<dbReference type="Gene3D" id="2.40.50.90">
    <property type="match status" value="1"/>
</dbReference>
<dbReference type="SUPFAM" id="SSF50199">
    <property type="entry name" value="Staphylococcal nuclease"/>
    <property type="match status" value="1"/>
</dbReference>
<evidence type="ECO:0000256" key="2">
    <source>
        <dbReference type="ARBA" id="ARBA00022759"/>
    </source>
</evidence>
<gene>
    <name evidence="6" type="ORF">Q9291_09185</name>
</gene>
<keyword evidence="1" id="KW-0540">Nuclease</keyword>
<dbReference type="PROSITE" id="PS01123">
    <property type="entry name" value="TNASE_1"/>
    <property type="match status" value="1"/>
</dbReference>
<feature type="chain" id="PRO_5045959592" evidence="4">
    <location>
        <begin position="20"/>
        <end position="157"/>
    </location>
</feature>
<name>A0ABT9JTX1_9PROT</name>
<dbReference type="Pfam" id="PF00565">
    <property type="entry name" value="SNase"/>
    <property type="match status" value="1"/>
</dbReference>
<dbReference type="PROSITE" id="PS50830">
    <property type="entry name" value="TNASE_3"/>
    <property type="match status" value="1"/>
</dbReference>